<dbReference type="OMA" id="NGCRINQ"/>
<keyword evidence="2" id="KW-1185">Reference proteome</keyword>
<feature type="region of interest" description="Disordered" evidence="1">
    <location>
        <begin position="286"/>
        <end position="328"/>
    </location>
</feature>
<name>A0A6P6YB68_DERPT</name>
<dbReference type="InParanoid" id="A0A6P6YB68"/>
<dbReference type="SUPFAM" id="SSF55200">
    <property type="entry name" value="Translation initiation factor IF3, C-terminal domain"/>
    <property type="match status" value="1"/>
</dbReference>
<gene>
    <name evidence="3" type="primary">LOC113796449</name>
</gene>
<dbReference type="AlphaFoldDB" id="A0A6P6YB68"/>
<dbReference type="GO" id="GO:0006413">
    <property type="term" value="P:translational initiation"/>
    <property type="evidence" value="ECO:0007669"/>
    <property type="project" value="InterPro"/>
</dbReference>
<dbReference type="KEGG" id="dpte:113796449"/>
<dbReference type="RefSeq" id="XP_027202525.1">
    <property type="nucleotide sequence ID" value="XM_027346724.1"/>
</dbReference>
<organism evidence="2 3">
    <name type="scientific">Dermatophagoides pteronyssinus</name>
    <name type="common">European house dust mite</name>
    <dbReference type="NCBI Taxonomy" id="6956"/>
    <lineage>
        <taxon>Eukaryota</taxon>
        <taxon>Metazoa</taxon>
        <taxon>Ecdysozoa</taxon>
        <taxon>Arthropoda</taxon>
        <taxon>Chelicerata</taxon>
        <taxon>Arachnida</taxon>
        <taxon>Acari</taxon>
        <taxon>Acariformes</taxon>
        <taxon>Sarcoptiformes</taxon>
        <taxon>Astigmata</taxon>
        <taxon>Psoroptidia</taxon>
        <taxon>Analgoidea</taxon>
        <taxon>Pyroglyphidae</taxon>
        <taxon>Dermatophagoidinae</taxon>
        <taxon>Dermatophagoides</taxon>
    </lineage>
</organism>
<evidence type="ECO:0000313" key="2">
    <source>
        <dbReference type="Proteomes" id="UP000515146"/>
    </source>
</evidence>
<dbReference type="Gene3D" id="3.30.110.10">
    <property type="entry name" value="Translation initiation factor 3 (IF-3), C-terminal domain"/>
    <property type="match status" value="1"/>
</dbReference>
<dbReference type="OrthoDB" id="6509917at2759"/>
<evidence type="ECO:0000313" key="3">
    <source>
        <dbReference type="RefSeq" id="XP_027202525.1"/>
    </source>
</evidence>
<dbReference type="InterPro" id="IPR036788">
    <property type="entry name" value="T_IF-3_C_sf"/>
</dbReference>
<sequence length="328" mass="38113">MFTFINKRFFNHHYFSICQWQNYCLPVRTTTTTATDIIINSNRLNNRNSLKFIQNSKRYLSSQSQKNSRNNNEIDVTDVSALKSNDDNETDKKIKFRGKTPELPKVYLRDEKNRLLGLMTLIEAEKLAQKHKKILIKTESPAKKFMSMKFADPRFVADQNQNDKILDGDDTDHTDKEEEFIKRKTSPKILSFTTKMSEHDLQIKINQVKRFLLRGQETLVKVVSTVSDGSHRTKLEQILNEFESIFNETNGCRINQKRLTDRDLKFNILISNINKAKKNLSTITTSSETTTTTNEKNDTIPNLDNVDPNKLLEQDVESILDNNDNKKK</sequence>
<accession>A0A6P6YB68</accession>
<reference evidence="3" key="1">
    <citation type="submission" date="2025-08" db="UniProtKB">
        <authorList>
            <consortium name="RefSeq"/>
        </authorList>
    </citation>
    <scope>IDENTIFICATION</scope>
    <source>
        <strain evidence="3">Airmid</strain>
    </source>
</reference>
<dbReference type="CTD" id="36335"/>
<dbReference type="Proteomes" id="UP000515146">
    <property type="component" value="Unplaced"/>
</dbReference>
<proteinExistence type="predicted"/>
<evidence type="ECO:0000256" key="1">
    <source>
        <dbReference type="SAM" id="MobiDB-lite"/>
    </source>
</evidence>
<protein>
    <submittedName>
        <fullName evidence="3">Uncharacterized protein LOC113796449</fullName>
    </submittedName>
</protein>